<dbReference type="InterPro" id="IPR051462">
    <property type="entry name" value="CBS_domain-containing"/>
</dbReference>
<evidence type="ECO:0000256" key="2">
    <source>
        <dbReference type="PROSITE-ProRule" id="PRU00703"/>
    </source>
</evidence>
<feature type="domain" description="CBS" evidence="3">
    <location>
        <begin position="79"/>
        <end position="141"/>
    </location>
</feature>
<sequence length="142" mass="15906">MIDILKNIKVKDIMTKNVITAKKDEGVVEAFEKMLKHKISSLPVIDDENKVIGIVTTTDIGYNLIRDKYTLETTLGDVMTKDVITIDENANILEAIKKMDINGKKEEIINQLPVVDKDNKLVGIISDGDIIRTISKIIIDII</sequence>
<protein>
    <recommendedName>
        <fullName evidence="3">CBS domain-containing protein</fullName>
    </recommendedName>
</protein>
<dbReference type="HOGENOM" id="CLU_040681_9_2_2"/>
<dbReference type="GeneID" id="24891592"/>
<name>A0A076LG15_9EURY</name>
<evidence type="ECO:0000313" key="5">
    <source>
        <dbReference type="Proteomes" id="UP000028781"/>
    </source>
</evidence>
<keyword evidence="1" id="KW-0677">Repeat</keyword>
<dbReference type="RefSeq" id="WP_048201972.1">
    <property type="nucleotide sequence ID" value="NZ_CP009149.1"/>
</dbReference>
<dbReference type="STRING" id="1301915.JH146_0983"/>
<dbReference type="PANTHER" id="PTHR48108">
    <property type="entry name" value="CBS DOMAIN-CONTAINING PROTEIN CBSX2, CHLOROPLASTIC"/>
    <property type="match status" value="1"/>
</dbReference>
<dbReference type="EMBL" id="CP009149">
    <property type="protein sequence ID" value="AIJ05827.1"/>
    <property type="molecule type" value="Genomic_DNA"/>
</dbReference>
<feature type="domain" description="CBS" evidence="3">
    <location>
        <begin position="14"/>
        <end position="70"/>
    </location>
</feature>
<dbReference type="PROSITE" id="PS51371">
    <property type="entry name" value="CBS"/>
    <property type="match status" value="2"/>
</dbReference>
<dbReference type="KEGG" id="mjh:JH146_0983"/>
<dbReference type="InterPro" id="IPR000644">
    <property type="entry name" value="CBS_dom"/>
</dbReference>
<dbReference type="InterPro" id="IPR046342">
    <property type="entry name" value="CBS_dom_sf"/>
</dbReference>
<keyword evidence="5" id="KW-1185">Reference proteome</keyword>
<dbReference type="AlphaFoldDB" id="A0A076LG15"/>
<dbReference type="SMART" id="SM00116">
    <property type="entry name" value="CBS"/>
    <property type="match status" value="2"/>
</dbReference>
<dbReference type="SUPFAM" id="SSF54631">
    <property type="entry name" value="CBS-domain pair"/>
    <property type="match status" value="1"/>
</dbReference>
<dbReference type="PANTHER" id="PTHR48108:SF33">
    <property type="entry name" value="METHYLATED PROTEIN MJ0556"/>
    <property type="match status" value="1"/>
</dbReference>
<keyword evidence="2" id="KW-0129">CBS domain</keyword>
<accession>A0A076LG15</accession>
<dbReference type="CDD" id="cd17784">
    <property type="entry name" value="CBS_pair_Euryarchaeota"/>
    <property type="match status" value="1"/>
</dbReference>
<gene>
    <name evidence="4" type="ORF">JH146_0983</name>
</gene>
<proteinExistence type="predicted"/>
<dbReference type="Pfam" id="PF00571">
    <property type="entry name" value="CBS"/>
    <property type="match status" value="2"/>
</dbReference>
<dbReference type="OrthoDB" id="8919at2157"/>
<evidence type="ECO:0000256" key="1">
    <source>
        <dbReference type="ARBA" id="ARBA00022737"/>
    </source>
</evidence>
<evidence type="ECO:0000313" key="4">
    <source>
        <dbReference type="EMBL" id="AIJ05827.1"/>
    </source>
</evidence>
<dbReference type="Proteomes" id="UP000028781">
    <property type="component" value="Chromosome"/>
</dbReference>
<organism evidence="4 5">
    <name type="scientific">Methanocaldococcus bathoardescens</name>
    <dbReference type="NCBI Taxonomy" id="1301915"/>
    <lineage>
        <taxon>Archaea</taxon>
        <taxon>Methanobacteriati</taxon>
        <taxon>Methanobacteriota</taxon>
        <taxon>Methanomada group</taxon>
        <taxon>Methanococci</taxon>
        <taxon>Methanococcales</taxon>
        <taxon>Methanocaldococcaceae</taxon>
        <taxon>Methanocaldococcus</taxon>
    </lineage>
</organism>
<evidence type="ECO:0000259" key="3">
    <source>
        <dbReference type="PROSITE" id="PS51371"/>
    </source>
</evidence>
<reference evidence="4 5" key="1">
    <citation type="journal article" date="2015" name="Int. J. Syst. Evol. Microbiol.">
        <title>M ethanocaldococcus bathoardescens sp. nov., a hyperthermophilic methanogen isolated from a volcanically active deep-sea hydrothermal vent.</title>
        <authorList>
            <person name="Stewart L.C."/>
            <person name="Jung J.H."/>
            <person name="Kim Y.T."/>
            <person name="Kwon S.W."/>
            <person name="Park C.S."/>
            <person name="Holden J.F."/>
        </authorList>
    </citation>
    <scope>NUCLEOTIDE SEQUENCE [LARGE SCALE GENOMIC DNA]</scope>
    <source>
        <strain evidence="4 5">JH146</strain>
    </source>
</reference>
<dbReference type="Gene3D" id="3.10.580.10">
    <property type="entry name" value="CBS-domain"/>
    <property type="match status" value="1"/>
</dbReference>